<sequence>MRTKSCRDPTDPENSQDPSRMSENVPLPRVAALIVAAGRGIRAGGEVPKQYRKLAGQAILRRTAARFLSHARVDDVLVVIHADDVALYQAAVAGQDRLLPFVTGGATRQESVRRGLEALAERGITHVLIHDAVRPFASPALIDRVIDALSEADAVLAASPVTDTLKRADAAGIVGDTVPREDLYAAETPQAFRLATILEAHRRAADAREPFTDDAGIAEWAGIPVQIVLGERSNIKLTLPEDIEMADTRLRMEESLRVGETRVGTGYDVHSFTEGSGVWLGGIEIPHDRKLSGHSDADVALHALTDAVLGAIADGDIGDHFPPSDPQWRGASSDRFLAFAVERVRARGGAIVNLDLAIIAEEPRIGPHRDAMRARIAEIAGIGPNRVGVKATTNEKMGFVGRGEGIAAIATATIRLPFTEEDA</sequence>
<dbReference type="InterPro" id="IPR018294">
    <property type="entry name" value="ISPD_synthase_CS"/>
</dbReference>
<evidence type="ECO:0000256" key="4">
    <source>
        <dbReference type="ARBA" id="ARBA00004709"/>
    </source>
</evidence>
<dbReference type="PROSITE" id="PS01295">
    <property type="entry name" value="ISPD"/>
    <property type="match status" value="1"/>
</dbReference>
<dbReference type="InterPro" id="IPR020555">
    <property type="entry name" value="MECDP_synthase_CS"/>
</dbReference>
<keyword evidence="18" id="KW-1185">Reference proteome</keyword>
<feature type="site" description="Transition state stabilizer" evidence="14">
    <location>
        <position position="294"/>
    </location>
</feature>
<evidence type="ECO:0000256" key="15">
    <source>
        <dbReference type="SAM" id="MobiDB-lite"/>
    </source>
</evidence>
<comment type="catalytic activity">
    <reaction evidence="1 14">
        <text>4-CDP-2-C-methyl-D-erythritol 2-phosphate = 2-C-methyl-D-erythritol 2,4-cyclic diphosphate + CMP</text>
        <dbReference type="Rhea" id="RHEA:23864"/>
        <dbReference type="ChEBI" id="CHEBI:57919"/>
        <dbReference type="ChEBI" id="CHEBI:58483"/>
        <dbReference type="ChEBI" id="CHEBI:60377"/>
        <dbReference type="EC" id="4.6.1.12"/>
    </reaction>
</comment>
<dbReference type="GO" id="GO:0008685">
    <property type="term" value="F:2-C-methyl-D-erythritol 2,4-cyclodiphosphate synthase activity"/>
    <property type="evidence" value="ECO:0007669"/>
    <property type="project" value="UniProtKB-EC"/>
</dbReference>
<feature type="binding site" evidence="14">
    <location>
        <position position="270"/>
    </location>
    <ligand>
        <name>a divalent metal cation</name>
        <dbReference type="ChEBI" id="CHEBI:60240"/>
    </ligand>
</feature>
<evidence type="ECO:0000256" key="10">
    <source>
        <dbReference type="ARBA" id="ARBA00022723"/>
    </source>
</evidence>
<reference evidence="17 18" key="1">
    <citation type="submission" date="2024-06" db="EMBL/GenBank/DDBJ databases">
        <title>Sorghum-associated microbial communities from plants grown in Nebraska, USA.</title>
        <authorList>
            <person name="Schachtman D."/>
        </authorList>
    </citation>
    <scope>NUCLEOTIDE SEQUENCE [LARGE SCALE GENOMIC DNA]</scope>
    <source>
        <strain evidence="17 18">3207</strain>
    </source>
</reference>
<evidence type="ECO:0000256" key="7">
    <source>
        <dbReference type="ARBA" id="ARBA00009789"/>
    </source>
</evidence>
<feature type="binding site" evidence="14">
    <location>
        <begin position="392"/>
        <end position="395"/>
    </location>
    <ligand>
        <name>4-CDP-2-C-methyl-D-erythritol 2-phosphate</name>
        <dbReference type="ChEBI" id="CHEBI:57919"/>
    </ligand>
</feature>
<evidence type="ECO:0000256" key="11">
    <source>
        <dbReference type="ARBA" id="ARBA00023229"/>
    </source>
</evidence>
<dbReference type="InterPro" id="IPR001228">
    <property type="entry name" value="IspD"/>
</dbReference>
<dbReference type="NCBIfam" id="TIGR00453">
    <property type="entry name" value="ispD"/>
    <property type="match status" value="1"/>
</dbReference>
<comment type="similarity">
    <text evidence="7">Belongs to the IspD/TarI cytidylyltransferase family. IspD subfamily.</text>
</comment>
<dbReference type="PANTHER" id="PTHR43181:SF1">
    <property type="entry name" value="2-C-METHYL-D-ERYTHRITOL 2,4-CYCLODIPHOSPHATE SYNTHASE, CHLOROPLASTIC"/>
    <property type="match status" value="1"/>
</dbReference>
<comment type="similarity">
    <text evidence="14">In the N-terminal section; belongs to the IspD/TarI cytidylyltransferase family. IspD subfamily.</text>
</comment>
<feature type="binding site" evidence="14">
    <location>
        <begin position="316"/>
        <end position="318"/>
    </location>
    <ligand>
        <name>4-CDP-2-C-methyl-D-erythritol 2-phosphate</name>
        <dbReference type="ChEBI" id="CHEBI:57919"/>
    </ligand>
</feature>
<keyword evidence="11 14" id="KW-0414">Isoprene biosynthesis</keyword>
<feature type="binding site" evidence="14">
    <location>
        <position position="399"/>
    </location>
    <ligand>
        <name>4-CDP-2-C-methyl-D-erythritol 2-phosphate</name>
        <dbReference type="ChEBI" id="CHEBI:57919"/>
    </ligand>
</feature>
<comment type="similarity">
    <text evidence="6">Belongs to the IspF family.</text>
</comment>
<keyword evidence="9 14" id="KW-0548">Nucleotidyltransferase</keyword>
<feature type="domain" description="2-C-methyl-D-erythritol 2,4-cyclodiphosphate synthase" evidence="16">
    <location>
        <begin position="262"/>
        <end position="414"/>
    </location>
</feature>
<keyword evidence="12 14" id="KW-0456">Lyase</keyword>
<dbReference type="EC" id="2.7.7.60" evidence="14"/>
<evidence type="ECO:0000256" key="8">
    <source>
        <dbReference type="ARBA" id="ARBA00022679"/>
    </source>
</evidence>
<dbReference type="HAMAP" id="MF_00107">
    <property type="entry name" value="IspF"/>
    <property type="match status" value="1"/>
</dbReference>
<evidence type="ECO:0000313" key="17">
    <source>
        <dbReference type="EMBL" id="MET4633138.1"/>
    </source>
</evidence>
<comment type="caution">
    <text evidence="17">The sequence shown here is derived from an EMBL/GenBank/DDBJ whole genome shotgun (WGS) entry which is preliminary data.</text>
</comment>
<comment type="similarity">
    <text evidence="14">In the C-terminal section; belongs to the IspF family.</text>
</comment>
<protein>
    <recommendedName>
        <fullName evidence="14">Bifunctional enzyme IspD/IspF</fullName>
    </recommendedName>
    <domain>
        <recommendedName>
            <fullName evidence="14">2-C-methyl-D-erythritol 4-phosphate cytidylyltransferase</fullName>
            <ecNumber evidence="14">2.7.7.60</ecNumber>
        </recommendedName>
        <alternativeName>
            <fullName evidence="14">4-diphosphocytidyl-2C-methyl-D-erythritol synthase</fullName>
        </alternativeName>
        <alternativeName>
            <fullName evidence="14">MEP cytidylyltransferase</fullName>
            <shortName evidence="14">MCT</shortName>
        </alternativeName>
    </domain>
    <domain>
        <recommendedName>
            <fullName evidence="14">2-C-methyl-D-erythritol 2,4-cyclodiphosphate synthase</fullName>
            <shortName evidence="14">MECDP-synthase</shortName>
            <shortName evidence="14">MECPP-synthase</shortName>
            <shortName evidence="14">MECPS</shortName>
            <ecNumber evidence="14">4.6.1.12</ecNumber>
        </recommendedName>
    </domain>
</protein>
<dbReference type="CDD" id="cd02516">
    <property type="entry name" value="CDP-ME_synthetase"/>
    <property type="match status" value="1"/>
</dbReference>
<dbReference type="HAMAP" id="MF_01520">
    <property type="entry name" value="IspDF"/>
    <property type="match status" value="1"/>
</dbReference>
<organism evidence="17 18">
    <name type="scientific">Kaistia defluvii</name>
    <dbReference type="NCBI Taxonomy" id="410841"/>
    <lineage>
        <taxon>Bacteria</taxon>
        <taxon>Pseudomonadati</taxon>
        <taxon>Pseudomonadota</taxon>
        <taxon>Alphaproteobacteria</taxon>
        <taxon>Hyphomicrobiales</taxon>
        <taxon>Kaistiaceae</taxon>
        <taxon>Kaistia</taxon>
    </lineage>
</organism>
<dbReference type="EC" id="4.6.1.12" evidence="14"/>
<dbReference type="PROSITE" id="PS01350">
    <property type="entry name" value="ISPF"/>
    <property type="match status" value="1"/>
</dbReference>
<feature type="binding site" evidence="14">
    <location>
        <begin position="294"/>
        <end position="295"/>
    </location>
    <ligand>
        <name>4-CDP-2-C-methyl-D-erythritol 2-phosphate</name>
        <dbReference type="ChEBI" id="CHEBI:57919"/>
    </ligand>
</feature>
<keyword evidence="10 14" id="KW-0479">Metal-binding</keyword>
<name>A0ABV2QVT5_9HYPH</name>
<feature type="binding site" evidence="14">
    <location>
        <position position="302"/>
    </location>
    <ligand>
        <name>a divalent metal cation</name>
        <dbReference type="ChEBI" id="CHEBI:60240"/>
    </ligand>
</feature>
<dbReference type="Gene3D" id="3.90.550.10">
    <property type="entry name" value="Spore Coat Polysaccharide Biosynthesis Protein SpsA, Chain A"/>
    <property type="match status" value="1"/>
</dbReference>
<evidence type="ECO:0000256" key="2">
    <source>
        <dbReference type="ARBA" id="ARBA00001282"/>
    </source>
</evidence>
<keyword evidence="8 14" id="KW-0808">Transferase</keyword>
<evidence type="ECO:0000256" key="13">
    <source>
        <dbReference type="ARBA" id="ARBA00023268"/>
    </source>
</evidence>
<feature type="region of interest" description="Disordered" evidence="15">
    <location>
        <begin position="1"/>
        <end position="23"/>
    </location>
</feature>
<evidence type="ECO:0000256" key="12">
    <source>
        <dbReference type="ARBA" id="ARBA00023239"/>
    </source>
</evidence>
<evidence type="ECO:0000259" key="16">
    <source>
        <dbReference type="Pfam" id="PF02542"/>
    </source>
</evidence>
<feature type="site" description="Positions MEP for the nucleophilic attack" evidence="14">
    <location>
        <position position="236"/>
    </location>
</feature>
<dbReference type="Pfam" id="PF01128">
    <property type="entry name" value="IspD"/>
    <property type="match status" value="1"/>
</dbReference>
<feature type="region of interest" description="2-C-methyl-D-erythritol 2,4-cyclodiphosphate synthase" evidence="14">
    <location>
        <begin position="262"/>
        <end position="423"/>
    </location>
</feature>
<dbReference type="HAMAP" id="MF_00108">
    <property type="entry name" value="IspD"/>
    <property type="match status" value="1"/>
</dbReference>
<comment type="pathway">
    <text evidence="5 14">Isoprenoid biosynthesis; isopentenyl diphosphate biosynthesis via DXP pathway; isopentenyl diphosphate from 1-deoxy-D-xylulose 5-phosphate: step 2/6.</text>
</comment>
<feature type="compositionally biased region" description="Polar residues" evidence="15">
    <location>
        <begin position="12"/>
        <end position="22"/>
    </location>
</feature>
<dbReference type="CDD" id="cd00554">
    <property type="entry name" value="MECDP_synthase"/>
    <property type="match status" value="1"/>
</dbReference>
<dbReference type="Gene3D" id="3.30.1330.50">
    <property type="entry name" value="2-C-methyl-D-erythritol 2,4-cyclodiphosphate synthase"/>
    <property type="match status" value="1"/>
</dbReference>
<evidence type="ECO:0000313" key="18">
    <source>
        <dbReference type="Proteomes" id="UP001549321"/>
    </source>
</evidence>
<dbReference type="InterPro" id="IPR003526">
    <property type="entry name" value="MECDP_synthase"/>
</dbReference>
<comment type="catalytic activity">
    <reaction evidence="2 14">
        <text>2-C-methyl-D-erythritol 4-phosphate + CTP + H(+) = 4-CDP-2-C-methyl-D-erythritol + diphosphate</text>
        <dbReference type="Rhea" id="RHEA:13429"/>
        <dbReference type="ChEBI" id="CHEBI:15378"/>
        <dbReference type="ChEBI" id="CHEBI:33019"/>
        <dbReference type="ChEBI" id="CHEBI:37563"/>
        <dbReference type="ChEBI" id="CHEBI:57823"/>
        <dbReference type="ChEBI" id="CHEBI:58262"/>
        <dbReference type="EC" id="2.7.7.60"/>
    </reaction>
</comment>
<keyword evidence="13 14" id="KW-0511">Multifunctional enzyme</keyword>
<evidence type="ECO:0000256" key="6">
    <source>
        <dbReference type="ARBA" id="ARBA00008480"/>
    </source>
</evidence>
<dbReference type="SUPFAM" id="SSF69765">
    <property type="entry name" value="IpsF-like"/>
    <property type="match status" value="1"/>
</dbReference>
<dbReference type="GO" id="GO:0050518">
    <property type="term" value="F:2-C-methyl-D-erythritol 4-phosphate cytidylyltransferase activity"/>
    <property type="evidence" value="ECO:0007669"/>
    <property type="project" value="UniProtKB-EC"/>
</dbReference>
<feature type="site" description="Transition state stabilizer" evidence="14">
    <location>
        <position position="49"/>
    </location>
</feature>
<feature type="binding site" evidence="14">
    <location>
        <begin position="268"/>
        <end position="270"/>
    </location>
    <ligand>
        <name>4-CDP-2-C-methyl-D-erythritol 2-phosphate</name>
        <dbReference type="ChEBI" id="CHEBI:57919"/>
    </ligand>
</feature>
<dbReference type="SUPFAM" id="SSF53448">
    <property type="entry name" value="Nucleotide-diphospho-sugar transferases"/>
    <property type="match status" value="1"/>
</dbReference>
<feature type="site" description="Positions MEP for the nucleophilic attack" evidence="14">
    <location>
        <position position="180"/>
    </location>
</feature>
<comment type="caution">
    <text evidence="14">Lacks conserved residue(s) required for the propagation of feature annotation.</text>
</comment>
<evidence type="ECO:0000256" key="5">
    <source>
        <dbReference type="ARBA" id="ARBA00004787"/>
    </source>
</evidence>
<feature type="region of interest" description="2-C-methyl-D-erythritol 4-phosphate cytidylyltransferase" evidence="14">
    <location>
        <begin position="1"/>
        <end position="261"/>
    </location>
</feature>
<evidence type="ECO:0000256" key="1">
    <source>
        <dbReference type="ARBA" id="ARBA00000200"/>
    </source>
</evidence>
<dbReference type="NCBIfam" id="NF006899">
    <property type="entry name" value="PRK09382.1"/>
    <property type="match status" value="1"/>
</dbReference>
<feature type="site" description="Transition state stabilizer" evidence="14">
    <location>
        <position position="42"/>
    </location>
</feature>
<feature type="binding site" evidence="14">
    <location>
        <position position="402"/>
    </location>
    <ligand>
        <name>4-CDP-2-C-methyl-D-erythritol 2-phosphate</name>
        <dbReference type="ChEBI" id="CHEBI:57919"/>
    </ligand>
</feature>
<dbReference type="EMBL" id="JBEPSM010000001">
    <property type="protein sequence ID" value="MET4633138.1"/>
    <property type="molecule type" value="Genomic_DNA"/>
</dbReference>
<feature type="binding site" evidence="14">
    <location>
        <position position="268"/>
    </location>
    <ligand>
        <name>a divalent metal cation</name>
        <dbReference type="ChEBI" id="CHEBI:60240"/>
    </ligand>
</feature>
<dbReference type="InterPro" id="IPR034683">
    <property type="entry name" value="IspD/TarI"/>
</dbReference>
<dbReference type="Pfam" id="PF02542">
    <property type="entry name" value="YgbB"/>
    <property type="match status" value="1"/>
</dbReference>
<dbReference type="PANTHER" id="PTHR43181">
    <property type="entry name" value="2-C-METHYL-D-ERYTHRITOL 2,4-CYCLODIPHOSPHATE SYNTHASE, CHLOROPLASTIC"/>
    <property type="match status" value="1"/>
</dbReference>
<feature type="compositionally biased region" description="Basic and acidic residues" evidence="15">
    <location>
        <begin position="1"/>
        <end position="10"/>
    </location>
</feature>
<feature type="site" description="Transition state stabilizer" evidence="14">
    <location>
        <position position="393"/>
    </location>
</feature>
<comment type="cofactor">
    <cofactor evidence="3 14">
        <name>a divalent metal cation</name>
        <dbReference type="ChEBI" id="CHEBI:60240"/>
    </cofactor>
</comment>
<accession>A0ABV2QVT5</accession>
<dbReference type="Proteomes" id="UP001549321">
    <property type="component" value="Unassembled WGS sequence"/>
</dbReference>
<dbReference type="InterPro" id="IPR036571">
    <property type="entry name" value="MECDP_synthase_sf"/>
</dbReference>
<evidence type="ECO:0000256" key="3">
    <source>
        <dbReference type="ARBA" id="ARBA00001968"/>
    </source>
</evidence>
<comment type="function">
    <text evidence="14">Bifunctional enzyme that catalyzes the formation of 4-diphosphocytidyl-2-C-methyl-D-erythritol from CTP and 2-C-methyl-D-erythritol 4-phosphate (MEP) (IspD), and catalyzes the conversion of 4-diphosphocytidyl-2-C-methyl-D-erythritol 2-phosphate (CDP-ME2P) to 2-C-methyl-D-erythritol 2,4-cyclodiphosphate (ME-CPP) with a corresponding release of cytidine 5-monophosphate (CMP) (IspF).</text>
</comment>
<evidence type="ECO:0000256" key="9">
    <source>
        <dbReference type="ARBA" id="ARBA00022695"/>
    </source>
</evidence>
<proteinExistence type="inferred from homology"/>
<dbReference type="NCBIfam" id="TIGR00151">
    <property type="entry name" value="ispF"/>
    <property type="match status" value="1"/>
</dbReference>
<gene>
    <name evidence="14" type="primary">ispDF</name>
    <name evidence="17" type="ORF">ABIE08_001051</name>
</gene>
<comment type="pathway">
    <text evidence="4 14">Isoprenoid biosynthesis; isopentenyl diphosphate biosynthesis via DXP pathway; isopentenyl diphosphate from 1-deoxy-D-xylulose 5-phosphate: step 4/6.</text>
</comment>
<evidence type="ECO:0000256" key="14">
    <source>
        <dbReference type="HAMAP-Rule" id="MF_01520"/>
    </source>
</evidence>
<dbReference type="InterPro" id="IPR026596">
    <property type="entry name" value="IspD/F"/>
</dbReference>
<dbReference type="InterPro" id="IPR029044">
    <property type="entry name" value="Nucleotide-diphossugar_trans"/>
</dbReference>